<proteinExistence type="predicted"/>
<feature type="non-terminal residue" evidence="1">
    <location>
        <position position="67"/>
    </location>
</feature>
<organism evidence="1 2">
    <name type="scientific">Streptomyces endophyticus</name>
    <dbReference type="NCBI Taxonomy" id="714166"/>
    <lineage>
        <taxon>Bacteria</taxon>
        <taxon>Bacillati</taxon>
        <taxon>Actinomycetota</taxon>
        <taxon>Actinomycetes</taxon>
        <taxon>Kitasatosporales</taxon>
        <taxon>Streptomycetaceae</taxon>
        <taxon>Streptomyces</taxon>
    </lineage>
</organism>
<dbReference type="EMBL" id="JAOZYC010000001">
    <property type="protein sequence ID" value="MEB8335906.1"/>
    <property type="molecule type" value="Genomic_DNA"/>
</dbReference>
<reference evidence="1 2" key="1">
    <citation type="submission" date="2022-10" db="EMBL/GenBank/DDBJ databases">
        <authorList>
            <person name="Xie J."/>
            <person name="Shen N."/>
        </authorList>
    </citation>
    <scope>NUCLEOTIDE SEQUENCE [LARGE SCALE GENOMIC DNA]</scope>
    <source>
        <strain evidence="1 2">YIM65594</strain>
    </source>
</reference>
<name>A0ABU6EVX2_9ACTN</name>
<dbReference type="Proteomes" id="UP001354931">
    <property type="component" value="Unassembled WGS sequence"/>
</dbReference>
<sequence length="67" mass="6874">MDTCTLGNLLDALGGSTLRLLSAPRGRTVPVTEVLLHDPHAPLPERAPGALLLAVGVRAGEAGPLVR</sequence>
<keyword evidence="2" id="KW-1185">Reference proteome</keyword>
<accession>A0ABU6EVX2</accession>
<evidence type="ECO:0000313" key="1">
    <source>
        <dbReference type="EMBL" id="MEB8335906.1"/>
    </source>
</evidence>
<comment type="caution">
    <text evidence="1">The sequence shown here is derived from an EMBL/GenBank/DDBJ whole genome shotgun (WGS) entry which is preliminary data.</text>
</comment>
<protein>
    <submittedName>
        <fullName evidence="1">PucR family transcriptional regulator</fullName>
    </submittedName>
</protein>
<gene>
    <name evidence="1" type="ORF">OKJ99_00005</name>
</gene>
<evidence type="ECO:0000313" key="2">
    <source>
        <dbReference type="Proteomes" id="UP001354931"/>
    </source>
</evidence>